<evidence type="ECO:0008006" key="4">
    <source>
        <dbReference type="Google" id="ProtNLM"/>
    </source>
</evidence>
<dbReference type="Proteomes" id="UP001162031">
    <property type="component" value="Unassembled WGS sequence"/>
</dbReference>
<feature type="compositionally biased region" description="Polar residues" evidence="1">
    <location>
        <begin position="19"/>
        <end position="30"/>
    </location>
</feature>
<name>A0AAV0UE70_HYABA</name>
<feature type="region of interest" description="Disordered" evidence="1">
    <location>
        <begin position="13"/>
        <end position="46"/>
    </location>
</feature>
<dbReference type="EMBL" id="CANTFL010001204">
    <property type="protein sequence ID" value="CAI5733506.1"/>
    <property type="molecule type" value="Genomic_DNA"/>
</dbReference>
<dbReference type="AlphaFoldDB" id="A0AAV0UE70"/>
<reference evidence="2" key="1">
    <citation type="submission" date="2022-12" db="EMBL/GenBank/DDBJ databases">
        <authorList>
            <person name="Webb A."/>
        </authorList>
    </citation>
    <scope>NUCLEOTIDE SEQUENCE</scope>
    <source>
        <strain evidence="2">Hp1</strain>
    </source>
</reference>
<accession>A0AAV0UE70</accession>
<comment type="caution">
    <text evidence="2">The sequence shown here is derived from an EMBL/GenBank/DDBJ whole genome shotgun (WGS) entry which is preliminary data.</text>
</comment>
<evidence type="ECO:0000256" key="1">
    <source>
        <dbReference type="SAM" id="MobiDB-lite"/>
    </source>
</evidence>
<sequence length="269" mass="30443">MLAAVLAPTRAVTERVPSTRATSDVASGTATEPKGVSKSFMSGGDQPDERANISPLSIASSLKNLLERSRVEIANSFRVRQWLRSKQTVYDVFLRLKLNAGLDESLLSPHFYTWINFVDIFNKHHPNNKVSAALVLSWTYTDLVLARKSEALIEKSDQIGTRLAREQREKWRDAKHSADAVFELLKLHEPGLNIFERPELNAWCKFVLFMERENARKVMASVVSRYYSADEFDKLLLGPKLDRSGSQRAFVELGTAFVRQQSLKRSSNV</sequence>
<organism evidence="2 3">
    <name type="scientific">Hyaloperonospora brassicae</name>
    <name type="common">Brassica downy mildew</name>
    <name type="synonym">Peronospora brassicae</name>
    <dbReference type="NCBI Taxonomy" id="162125"/>
    <lineage>
        <taxon>Eukaryota</taxon>
        <taxon>Sar</taxon>
        <taxon>Stramenopiles</taxon>
        <taxon>Oomycota</taxon>
        <taxon>Peronosporomycetes</taxon>
        <taxon>Peronosporales</taxon>
        <taxon>Peronosporaceae</taxon>
        <taxon>Hyaloperonospora</taxon>
    </lineage>
</organism>
<evidence type="ECO:0000313" key="2">
    <source>
        <dbReference type="EMBL" id="CAI5733506.1"/>
    </source>
</evidence>
<proteinExistence type="predicted"/>
<keyword evidence="3" id="KW-1185">Reference proteome</keyword>
<gene>
    <name evidence="2" type="ORF">HBR001_LOCUS5864</name>
</gene>
<evidence type="ECO:0000313" key="3">
    <source>
        <dbReference type="Proteomes" id="UP001162031"/>
    </source>
</evidence>
<protein>
    <recommendedName>
        <fullName evidence="4">RxLR effector candidate protein</fullName>
    </recommendedName>
</protein>